<protein>
    <recommendedName>
        <fullName evidence="3">Cadherin domain-containing protein</fullName>
    </recommendedName>
</protein>
<evidence type="ECO:0008006" key="3">
    <source>
        <dbReference type="Google" id="ProtNLM"/>
    </source>
</evidence>
<evidence type="ECO:0000313" key="2">
    <source>
        <dbReference type="Proteomes" id="UP000189670"/>
    </source>
</evidence>
<sequence>ADGDELTVTCSSSALTLVSLNSLNLSDTSSEEAKLTVQAGESRELTLTITPVNNQFGTTTITLTVTDAGGLSAVTTYDITYLSQPDAPEITCITSDTIDEDTEKSYTLTISDADGGEVTVTCSSSALTLVSGNGLDLSETGLAEAKVILNAGEARELTLTINPESTMHGETTISLTVTDADGLSNVTTLLLTVNSVEDAPTISTLSPSTINEDTSKSYTFTISDADGGDLTVTCSSTALTVVAETGLNLSETNTSEANLNIMAGANRELTLTISPVSDAFGPTTIQLTVTDASGLSQVTSFVLTVNPVPDAPTITSISDSTINENASGSYAFTVSDADGGEVTVTCSSSALTLVSSTELNLSETNTDEAQVILSSGAGRTLTLAINPIASQNGTTTISLTVTDADGLSSVTSFALTVESVPDAPTISSISDDSMNEDETKSYTFTISDADGGEVTVTCSSSALTLVSSTEINLSETNLDEAQVVLSAGVERTLTLTISPIANQNGSTTISLTVTDATGLSSVTAFELTVSSVPDAPTISNLDDDTINEDETKSYTFTVSDADGDELTVTCSSSALTLVSLNSLNLSDTSSEEAKLTVQAGESRELTLTITPVNNQFGTTTITLTVTDAGGLSAVTTYDITYLSQPDAPEITCITSDTIDEDTE</sequence>
<organism evidence="1 2">
    <name type="scientific">Candidatus Magnetoglobus multicellularis str. Araruama</name>
    <dbReference type="NCBI Taxonomy" id="890399"/>
    <lineage>
        <taxon>Bacteria</taxon>
        <taxon>Pseudomonadati</taxon>
        <taxon>Thermodesulfobacteriota</taxon>
        <taxon>Desulfobacteria</taxon>
        <taxon>Desulfobacterales</taxon>
        <taxon>Desulfobacteraceae</taxon>
        <taxon>Candidatus Magnetoglobus</taxon>
    </lineage>
</organism>
<dbReference type="Proteomes" id="UP000189670">
    <property type="component" value="Unassembled WGS sequence"/>
</dbReference>
<dbReference type="InterPro" id="IPR013783">
    <property type="entry name" value="Ig-like_fold"/>
</dbReference>
<gene>
    <name evidence="1" type="ORF">OMM_12144</name>
</gene>
<proteinExistence type="predicted"/>
<feature type="non-terminal residue" evidence="1">
    <location>
        <position position="663"/>
    </location>
</feature>
<dbReference type="Gene3D" id="2.60.40.10">
    <property type="entry name" value="Immunoglobulins"/>
    <property type="match status" value="5"/>
</dbReference>
<feature type="non-terminal residue" evidence="1">
    <location>
        <position position="1"/>
    </location>
</feature>
<dbReference type="AlphaFoldDB" id="A0A1V1NWH0"/>
<evidence type="ECO:0000313" key="1">
    <source>
        <dbReference type="EMBL" id="ETR66952.1"/>
    </source>
</evidence>
<accession>A0A1V1NWH0</accession>
<name>A0A1V1NWH0_9BACT</name>
<dbReference type="EMBL" id="ATBP01001644">
    <property type="protein sequence ID" value="ETR66952.1"/>
    <property type="molecule type" value="Genomic_DNA"/>
</dbReference>
<comment type="caution">
    <text evidence="1">The sequence shown here is derived from an EMBL/GenBank/DDBJ whole genome shotgun (WGS) entry which is preliminary data.</text>
</comment>
<dbReference type="Pfam" id="PF17963">
    <property type="entry name" value="Big_9"/>
    <property type="match status" value="1"/>
</dbReference>
<reference evidence="2" key="1">
    <citation type="submission" date="2012-11" db="EMBL/GenBank/DDBJ databases">
        <authorList>
            <person name="Lucero-Rivera Y.E."/>
            <person name="Tovar-Ramirez D."/>
        </authorList>
    </citation>
    <scope>NUCLEOTIDE SEQUENCE [LARGE SCALE GENOMIC DNA]</scope>
    <source>
        <strain evidence="2">Araruama</strain>
    </source>
</reference>